<dbReference type="Proteomes" id="UP000429523">
    <property type="component" value="Unassembled WGS sequence"/>
</dbReference>
<proteinExistence type="predicted"/>
<accession>A0A6A3DVF4</accession>
<reference evidence="1 2" key="1">
    <citation type="submission" date="2018-08" db="EMBL/GenBank/DDBJ databases">
        <title>Genomic investigation of the strawberry pathogen Phytophthora fragariae indicates pathogenicity is determined by transcriptional variation in three key races.</title>
        <authorList>
            <person name="Adams T.M."/>
            <person name="Armitage A.D."/>
            <person name="Sobczyk M.K."/>
            <person name="Bates H.J."/>
            <person name="Dunwell J.M."/>
            <person name="Nellist C.F."/>
            <person name="Harrison R.J."/>
        </authorList>
    </citation>
    <scope>NUCLEOTIDE SEQUENCE [LARGE SCALE GENOMIC DNA]</scope>
    <source>
        <strain evidence="1 2">NOV-9</strain>
    </source>
</reference>
<comment type="caution">
    <text evidence="1">The sequence shown here is derived from an EMBL/GenBank/DDBJ whole genome shotgun (WGS) entry which is preliminary data.</text>
</comment>
<dbReference type="AlphaFoldDB" id="A0A6A3DVF4"/>
<evidence type="ECO:0000313" key="2">
    <source>
        <dbReference type="Proteomes" id="UP000429523"/>
    </source>
</evidence>
<sequence length="116" mass="12303">MNIEASSASKSSYYSQHRRSRRHVGGLLAATSVGSVRAFGVANATNIEASPATESSNYDPIDVVAATSRQQDGGRTGGDGDNWYLYDEFAALVADGQLADSMLVAPCHSVETHFAY</sequence>
<dbReference type="EMBL" id="QXGF01003380">
    <property type="protein sequence ID" value="KAE8921708.1"/>
    <property type="molecule type" value="Genomic_DNA"/>
</dbReference>
<gene>
    <name evidence="1" type="ORF">PF009_g28018</name>
</gene>
<protein>
    <submittedName>
        <fullName evidence="1">Uncharacterized protein</fullName>
    </submittedName>
</protein>
<evidence type="ECO:0000313" key="1">
    <source>
        <dbReference type="EMBL" id="KAE8921708.1"/>
    </source>
</evidence>
<organism evidence="1 2">
    <name type="scientific">Phytophthora fragariae</name>
    <dbReference type="NCBI Taxonomy" id="53985"/>
    <lineage>
        <taxon>Eukaryota</taxon>
        <taxon>Sar</taxon>
        <taxon>Stramenopiles</taxon>
        <taxon>Oomycota</taxon>
        <taxon>Peronosporomycetes</taxon>
        <taxon>Peronosporales</taxon>
        <taxon>Peronosporaceae</taxon>
        <taxon>Phytophthora</taxon>
    </lineage>
</organism>
<name>A0A6A3DVF4_9STRA</name>